<dbReference type="RefSeq" id="WP_345438566.1">
    <property type="nucleotide sequence ID" value="NZ_BAABKO010000003.1"/>
</dbReference>
<dbReference type="Proteomes" id="UP001501645">
    <property type="component" value="Unassembled WGS sequence"/>
</dbReference>
<evidence type="ECO:0000313" key="6">
    <source>
        <dbReference type="Proteomes" id="UP001501645"/>
    </source>
</evidence>
<evidence type="ECO:0000313" key="5">
    <source>
        <dbReference type="EMBL" id="GAA4775100.1"/>
    </source>
</evidence>
<dbReference type="SUPFAM" id="SSF47413">
    <property type="entry name" value="lambda repressor-like DNA-binding domains"/>
    <property type="match status" value="1"/>
</dbReference>
<evidence type="ECO:0000256" key="1">
    <source>
        <dbReference type="ARBA" id="ARBA00023015"/>
    </source>
</evidence>
<feature type="domain" description="HTH lacI-type" evidence="4">
    <location>
        <begin position="8"/>
        <end position="66"/>
    </location>
</feature>
<dbReference type="Pfam" id="PF00356">
    <property type="entry name" value="LacI"/>
    <property type="match status" value="1"/>
</dbReference>
<dbReference type="EMBL" id="BAABKO010000003">
    <property type="protein sequence ID" value="GAA4775100.1"/>
    <property type="molecule type" value="Genomic_DNA"/>
</dbReference>
<dbReference type="CDD" id="cd06267">
    <property type="entry name" value="PBP1_LacI_sugar_binding-like"/>
    <property type="match status" value="1"/>
</dbReference>
<organism evidence="5 6">
    <name type="scientific">Microbacterium gilvum</name>
    <dbReference type="NCBI Taxonomy" id="1336204"/>
    <lineage>
        <taxon>Bacteria</taxon>
        <taxon>Bacillati</taxon>
        <taxon>Actinomycetota</taxon>
        <taxon>Actinomycetes</taxon>
        <taxon>Micrococcales</taxon>
        <taxon>Microbacteriaceae</taxon>
        <taxon>Microbacterium</taxon>
    </lineage>
</organism>
<dbReference type="InterPro" id="IPR000843">
    <property type="entry name" value="HTH_LacI"/>
</dbReference>
<comment type="caution">
    <text evidence="5">The sequence shown here is derived from an EMBL/GenBank/DDBJ whole genome shotgun (WGS) entry which is preliminary data.</text>
</comment>
<dbReference type="GO" id="GO:0003677">
    <property type="term" value="F:DNA binding"/>
    <property type="evidence" value="ECO:0007669"/>
    <property type="project" value="UniProtKB-KW"/>
</dbReference>
<evidence type="ECO:0000256" key="2">
    <source>
        <dbReference type="ARBA" id="ARBA00023125"/>
    </source>
</evidence>
<dbReference type="Gene3D" id="1.10.260.40">
    <property type="entry name" value="lambda repressor-like DNA-binding domains"/>
    <property type="match status" value="1"/>
</dbReference>
<dbReference type="Pfam" id="PF13377">
    <property type="entry name" value="Peripla_BP_3"/>
    <property type="match status" value="1"/>
</dbReference>
<dbReference type="CDD" id="cd01392">
    <property type="entry name" value="HTH_LacI"/>
    <property type="match status" value="1"/>
</dbReference>
<dbReference type="Gene3D" id="3.40.50.2300">
    <property type="match status" value="2"/>
</dbReference>
<sequence length="347" mass="36345">MPKADRPPTLTDVARLAGVSVPTASRALNGGVRGRQSGSPEMRQRVQDAARALGYSVSPAAQAIKGGRARTVALVVSDIDDFGAATMISGVMHAAEKRGVSVAVRTTRDDALRELRLLDELRGERHRAMIIGTSRTTDARREAALASQLSTLEEQGTRVVVIGDSDLPFPAVTVDNREAARALADGLARAGHRRFAVVSGPDLEITARERVAGFLEGLDAHGIVVAPGDVVHRSFSRDGGHAAVDALETPVGDLDAIAAMSDTMAVGVIARLRELGLSSPADVEVSGFDHVPMLGDVLPEFSTVEVPLEAFGEAALSLALDDESSSPGQRVALRATPIVHGSALARR</sequence>
<name>A0ABP9A7M2_9MICO</name>
<evidence type="ECO:0000256" key="3">
    <source>
        <dbReference type="ARBA" id="ARBA00023163"/>
    </source>
</evidence>
<evidence type="ECO:0000259" key="4">
    <source>
        <dbReference type="PROSITE" id="PS50932"/>
    </source>
</evidence>
<keyword evidence="2 5" id="KW-0238">DNA-binding</keyword>
<dbReference type="InterPro" id="IPR046335">
    <property type="entry name" value="LacI/GalR-like_sensor"/>
</dbReference>
<dbReference type="InterPro" id="IPR010982">
    <property type="entry name" value="Lambda_DNA-bd_dom_sf"/>
</dbReference>
<dbReference type="InterPro" id="IPR028082">
    <property type="entry name" value="Peripla_BP_I"/>
</dbReference>
<proteinExistence type="predicted"/>
<dbReference type="PANTHER" id="PTHR30146">
    <property type="entry name" value="LACI-RELATED TRANSCRIPTIONAL REPRESSOR"/>
    <property type="match status" value="1"/>
</dbReference>
<dbReference type="PROSITE" id="PS00356">
    <property type="entry name" value="HTH_LACI_1"/>
    <property type="match status" value="1"/>
</dbReference>
<protein>
    <submittedName>
        <fullName evidence="5">LacI family DNA-binding transcriptional regulator</fullName>
    </submittedName>
</protein>
<reference evidence="6" key="1">
    <citation type="journal article" date="2019" name="Int. J. Syst. Evol. Microbiol.">
        <title>The Global Catalogue of Microorganisms (GCM) 10K type strain sequencing project: providing services to taxonomists for standard genome sequencing and annotation.</title>
        <authorList>
            <consortium name="The Broad Institute Genomics Platform"/>
            <consortium name="The Broad Institute Genome Sequencing Center for Infectious Disease"/>
            <person name="Wu L."/>
            <person name="Ma J."/>
        </authorList>
    </citation>
    <scope>NUCLEOTIDE SEQUENCE [LARGE SCALE GENOMIC DNA]</scope>
    <source>
        <strain evidence="6">JCM 18537</strain>
    </source>
</reference>
<dbReference type="PROSITE" id="PS50932">
    <property type="entry name" value="HTH_LACI_2"/>
    <property type="match status" value="1"/>
</dbReference>
<dbReference type="SMART" id="SM00354">
    <property type="entry name" value="HTH_LACI"/>
    <property type="match status" value="1"/>
</dbReference>
<keyword evidence="3" id="KW-0804">Transcription</keyword>
<dbReference type="SUPFAM" id="SSF53822">
    <property type="entry name" value="Periplasmic binding protein-like I"/>
    <property type="match status" value="1"/>
</dbReference>
<keyword evidence="6" id="KW-1185">Reference proteome</keyword>
<dbReference type="PANTHER" id="PTHR30146:SF153">
    <property type="entry name" value="LACTOSE OPERON REPRESSOR"/>
    <property type="match status" value="1"/>
</dbReference>
<accession>A0ABP9A7M2</accession>
<gene>
    <name evidence="5" type="ORF">GCM10023351_19420</name>
</gene>
<keyword evidence="1" id="KW-0805">Transcription regulation</keyword>